<feature type="transmembrane region" description="Helical" evidence="1">
    <location>
        <begin position="6"/>
        <end position="32"/>
    </location>
</feature>
<proteinExistence type="predicted"/>
<dbReference type="GO" id="GO:0008474">
    <property type="term" value="F:palmitoyl-(protein) hydrolase activity"/>
    <property type="evidence" value="ECO:0007669"/>
    <property type="project" value="TreeGrafter"/>
</dbReference>
<protein>
    <submittedName>
        <fullName evidence="3">Bem46-like serine peptidase</fullName>
    </submittedName>
</protein>
<dbReference type="SUPFAM" id="SSF53474">
    <property type="entry name" value="alpha/beta-Hydrolases"/>
    <property type="match status" value="1"/>
</dbReference>
<name>G0U325_TRYVY</name>
<organism evidence="3">
    <name type="scientific">Trypanosoma vivax (strain Y486)</name>
    <dbReference type="NCBI Taxonomy" id="1055687"/>
    <lineage>
        <taxon>Eukaryota</taxon>
        <taxon>Discoba</taxon>
        <taxon>Euglenozoa</taxon>
        <taxon>Kinetoplastea</taxon>
        <taxon>Metakinetoplastina</taxon>
        <taxon>Trypanosomatida</taxon>
        <taxon>Trypanosomatidae</taxon>
        <taxon>Trypanosoma</taxon>
        <taxon>Duttonella</taxon>
    </lineage>
</organism>
<keyword evidence="1" id="KW-0472">Membrane</keyword>
<evidence type="ECO:0000256" key="1">
    <source>
        <dbReference type="SAM" id="Phobius"/>
    </source>
</evidence>
<dbReference type="VEuPathDB" id="TriTrypDB:TvY486_0905010"/>
<gene>
    <name evidence="3" type="ORF">TVY486_0905010</name>
</gene>
<feature type="domain" description="AB hydrolase-1" evidence="2">
    <location>
        <begin position="132"/>
        <end position="241"/>
    </location>
</feature>
<dbReference type="InterPro" id="IPR000073">
    <property type="entry name" value="AB_hydrolase_1"/>
</dbReference>
<dbReference type="GO" id="GO:0016020">
    <property type="term" value="C:membrane"/>
    <property type="evidence" value="ECO:0007669"/>
    <property type="project" value="TreeGrafter"/>
</dbReference>
<accession>G0U325</accession>
<reference evidence="3" key="1">
    <citation type="journal article" date="2012" name="Proc. Natl. Acad. Sci. U.S.A.">
        <title>Antigenic diversity is generated by distinct evolutionary mechanisms in African trypanosome species.</title>
        <authorList>
            <person name="Jackson A.P."/>
            <person name="Berry A."/>
            <person name="Aslett M."/>
            <person name="Allison H.C."/>
            <person name="Burton P."/>
            <person name="Vavrova-Anderson J."/>
            <person name="Brown R."/>
            <person name="Browne H."/>
            <person name="Corton N."/>
            <person name="Hauser H."/>
            <person name="Gamble J."/>
            <person name="Gilderthorp R."/>
            <person name="Marcello L."/>
            <person name="McQuillan J."/>
            <person name="Otto T.D."/>
            <person name="Quail M.A."/>
            <person name="Sanders M.J."/>
            <person name="van Tonder A."/>
            <person name="Ginger M.L."/>
            <person name="Field M.C."/>
            <person name="Barry J.D."/>
            <person name="Hertz-Fowler C."/>
            <person name="Berriman M."/>
        </authorList>
    </citation>
    <scope>NUCLEOTIDE SEQUENCE</scope>
    <source>
        <strain evidence="3">Y486</strain>
    </source>
</reference>
<evidence type="ECO:0000313" key="3">
    <source>
        <dbReference type="EMBL" id="CCC50680.1"/>
    </source>
</evidence>
<keyword evidence="1" id="KW-1133">Transmembrane helix</keyword>
<evidence type="ECO:0000259" key="2">
    <source>
        <dbReference type="Pfam" id="PF00561"/>
    </source>
</evidence>
<dbReference type="PANTHER" id="PTHR12277:SF81">
    <property type="entry name" value="PROTEIN ABHD13"/>
    <property type="match status" value="1"/>
</dbReference>
<dbReference type="InterPro" id="IPR029058">
    <property type="entry name" value="AB_hydrolase_fold"/>
</dbReference>
<dbReference type="EMBL" id="HE573025">
    <property type="protein sequence ID" value="CCC50680.1"/>
    <property type="molecule type" value="Genomic_DNA"/>
</dbReference>
<dbReference type="Gene3D" id="3.40.50.1820">
    <property type="entry name" value="alpha/beta hydrolase"/>
    <property type="match status" value="1"/>
</dbReference>
<sequence>MWILHLLAVVSFWLVVLILILSLILAITAYRLRDKQNHLLYRPNMPPDSTVICDSPADRGYPNSEQVHIRTKDGVTLRGFIMWPCAEEKVPLPRLHKLRMEQGDQGHDNGQSLPPTNQAYSMTGYSVQPRFVILYFHGNAGNVGHRIPIAALLTSQLQCVVLMMDYRGFGHSDSVAPTEEGLRLDAQACLDYLCLHPHIPSNRIYVMGVSLGGAVAIHLATQAANVDRIAGVIVENSFTSISDMSSELARTIVSLTFPRYTAFLMFIFYYYLRPLCLYIGWRSIDLVQRVQAPILFLSGLKDEIVPPVQMQQLFSKASGAKKKKMVVFEDGMHNDLPSKVGYIGAIESFVRDSLLLLADENV</sequence>
<dbReference type="OMA" id="CAVMMVD"/>
<keyword evidence="1" id="KW-0812">Transmembrane</keyword>
<dbReference type="PANTHER" id="PTHR12277">
    <property type="entry name" value="ALPHA/BETA HYDROLASE DOMAIN-CONTAINING PROTEIN"/>
    <property type="match status" value="1"/>
</dbReference>
<dbReference type="AlphaFoldDB" id="G0U325"/>
<dbReference type="Pfam" id="PF00561">
    <property type="entry name" value="Abhydrolase_1"/>
    <property type="match status" value="1"/>
</dbReference>